<proteinExistence type="predicted"/>
<reference evidence="2 3" key="1">
    <citation type="submission" date="2016-11" db="EMBL/GenBank/DDBJ databases">
        <authorList>
            <person name="Jaros S."/>
            <person name="Januszkiewicz K."/>
            <person name="Wedrychowicz H."/>
        </authorList>
    </citation>
    <scope>NUCLEOTIDE SEQUENCE [LARGE SCALE GENOMIC DNA]</scope>
    <source>
        <strain evidence="2 3">DSM 17459</strain>
    </source>
</reference>
<feature type="domain" description="AB hydrolase-1" evidence="1">
    <location>
        <begin position="27"/>
        <end position="147"/>
    </location>
</feature>
<dbReference type="InterPro" id="IPR000073">
    <property type="entry name" value="AB_hydrolase_1"/>
</dbReference>
<dbReference type="Proteomes" id="UP000184245">
    <property type="component" value="Unassembled WGS sequence"/>
</dbReference>
<sequence>MKKVRREGTVRVEDAEIYFRVVGEGRPVVLLHGNGEDHTAFRAQIQRFCEEYQLVLIDSRGHGKSSLGCRSLTFPLMANDILQVLNYLEIEAPVILGFSDGANLALQYAVLYPGRLSALIAVSGNWTPRGMKFWFYQGVKWMHLWWSLAAHFHWKARSKKELYGLMALYPKLTEEELKGIPVPALVIAADKDMIRESHTRKLAELLPDARLKIIKNANHMSIYGRPEAYNVVIHRFLRELEKKDDAF</sequence>
<dbReference type="EMBL" id="FQVI01000005">
    <property type="protein sequence ID" value="SHE76295.1"/>
    <property type="molecule type" value="Genomic_DNA"/>
</dbReference>
<dbReference type="PANTHER" id="PTHR43433">
    <property type="entry name" value="HYDROLASE, ALPHA/BETA FOLD FAMILY PROTEIN"/>
    <property type="match status" value="1"/>
</dbReference>
<dbReference type="AlphaFoldDB" id="A0A1M4W574"/>
<dbReference type="SUPFAM" id="SSF53474">
    <property type="entry name" value="alpha/beta-Hydrolases"/>
    <property type="match status" value="1"/>
</dbReference>
<dbReference type="GO" id="GO:0004806">
    <property type="term" value="F:triacylglycerol lipase activity"/>
    <property type="evidence" value="ECO:0007669"/>
    <property type="project" value="TreeGrafter"/>
</dbReference>
<dbReference type="Pfam" id="PF00561">
    <property type="entry name" value="Abhydrolase_1"/>
    <property type="match status" value="1"/>
</dbReference>
<dbReference type="RefSeq" id="WP_072850461.1">
    <property type="nucleotide sequence ID" value="NZ_FQVI01000005.1"/>
</dbReference>
<accession>A0A1M4W574</accession>
<protein>
    <submittedName>
        <fullName evidence="2">Pimeloyl-ACP methyl ester carboxylesterase</fullName>
    </submittedName>
</protein>
<evidence type="ECO:0000259" key="1">
    <source>
        <dbReference type="Pfam" id="PF00561"/>
    </source>
</evidence>
<dbReference type="PANTHER" id="PTHR43433:SF5">
    <property type="entry name" value="AB HYDROLASE-1 DOMAIN-CONTAINING PROTEIN"/>
    <property type="match status" value="1"/>
</dbReference>
<dbReference type="Gene3D" id="3.40.50.1820">
    <property type="entry name" value="alpha/beta hydrolase"/>
    <property type="match status" value="1"/>
</dbReference>
<gene>
    <name evidence="2" type="ORF">SAMN02745158_01499</name>
</gene>
<dbReference type="InterPro" id="IPR029058">
    <property type="entry name" value="AB_hydrolase_fold"/>
</dbReference>
<dbReference type="OrthoDB" id="9775557at2"/>
<dbReference type="PRINTS" id="PR00111">
    <property type="entry name" value="ABHYDROLASE"/>
</dbReference>
<name>A0A1M4W574_9CLOT</name>
<keyword evidence="3" id="KW-1185">Reference proteome</keyword>
<dbReference type="GO" id="GO:0046503">
    <property type="term" value="P:glycerolipid catabolic process"/>
    <property type="evidence" value="ECO:0007669"/>
    <property type="project" value="TreeGrafter"/>
</dbReference>
<evidence type="ECO:0000313" key="2">
    <source>
        <dbReference type="EMBL" id="SHE76295.1"/>
    </source>
</evidence>
<dbReference type="InterPro" id="IPR050471">
    <property type="entry name" value="AB_hydrolase"/>
</dbReference>
<dbReference type="STRING" id="1122155.SAMN02745158_01499"/>
<organism evidence="2 3">
    <name type="scientific">Lactonifactor longoviformis DSM 17459</name>
    <dbReference type="NCBI Taxonomy" id="1122155"/>
    <lineage>
        <taxon>Bacteria</taxon>
        <taxon>Bacillati</taxon>
        <taxon>Bacillota</taxon>
        <taxon>Clostridia</taxon>
        <taxon>Eubacteriales</taxon>
        <taxon>Clostridiaceae</taxon>
        <taxon>Lactonifactor</taxon>
    </lineage>
</organism>
<evidence type="ECO:0000313" key="3">
    <source>
        <dbReference type="Proteomes" id="UP000184245"/>
    </source>
</evidence>